<reference evidence="2 3" key="1">
    <citation type="journal article" date="2019" name="Int. J. Syst. Evol. Microbiol.">
        <title>The Global Catalogue of Microorganisms (GCM) 10K type strain sequencing project: providing services to taxonomists for standard genome sequencing and annotation.</title>
        <authorList>
            <consortium name="The Broad Institute Genomics Platform"/>
            <consortium name="The Broad Institute Genome Sequencing Center for Infectious Disease"/>
            <person name="Wu L."/>
            <person name="Ma J."/>
        </authorList>
    </citation>
    <scope>NUCLEOTIDE SEQUENCE [LARGE SCALE GENOMIC DNA]</scope>
    <source>
        <strain evidence="2 3">JCM 16242</strain>
    </source>
</reference>
<name>A0ABN0UXL0_9GAMM</name>
<evidence type="ECO:0000259" key="1">
    <source>
        <dbReference type="PROSITE" id="PS50853"/>
    </source>
</evidence>
<dbReference type="RefSeq" id="WP_343883948.1">
    <property type="nucleotide sequence ID" value="NZ_BAAAFO010000007.1"/>
</dbReference>
<proteinExistence type="predicted"/>
<protein>
    <recommendedName>
        <fullName evidence="1">Fibronectin type-III domain-containing protein</fullName>
    </recommendedName>
</protein>
<dbReference type="InterPro" id="IPR036116">
    <property type="entry name" value="FN3_sf"/>
</dbReference>
<gene>
    <name evidence="2" type="ORF">GCM10009126_32960</name>
</gene>
<keyword evidence="3" id="KW-1185">Reference proteome</keyword>
<comment type="caution">
    <text evidence="2">The sequence shown here is derived from an EMBL/GenBank/DDBJ whole genome shotgun (WGS) entry which is preliminary data.</text>
</comment>
<dbReference type="PROSITE" id="PS50853">
    <property type="entry name" value="FN3"/>
    <property type="match status" value="1"/>
</dbReference>
<evidence type="ECO:0000313" key="2">
    <source>
        <dbReference type="EMBL" id="GAA0264636.1"/>
    </source>
</evidence>
<sequence>MPANSSTGSYTVSWTSVSTATRYTLQEQVNGGGWTSVLNSTARSMAISGKTSASYGYRVTACNGNGCGQWSATKTIAVGVIPAAPATPSVRASGPTNKPVVTVSWGAVAGATSYVVEETEPGSSVGDTFYSGPNTSASALIFATGTVKFRVKACNATGCSGWSGYGSVTLHSELGLMSRPAESGTVQGAVQ</sequence>
<dbReference type="SUPFAM" id="SSF49265">
    <property type="entry name" value="Fibronectin type III"/>
    <property type="match status" value="1"/>
</dbReference>
<dbReference type="InterPro" id="IPR003961">
    <property type="entry name" value="FN3_dom"/>
</dbReference>
<evidence type="ECO:0000313" key="3">
    <source>
        <dbReference type="Proteomes" id="UP001500657"/>
    </source>
</evidence>
<feature type="domain" description="Fibronectin type-III" evidence="1">
    <location>
        <begin position="1"/>
        <end position="83"/>
    </location>
</feature>
<dbReference type="EMBL" id="BAAAFO010000007">
    <property type="protein sequence ID" value="GAA0264636.1"/>
    <property type="molecule type" value="Genomic_DNA"/>
</dbReference>
<dbReference type="InterPro" id="IPR013783">
    <property type="entry name" value="Ig-like_fold"/>
</dbReference>
<dbReference type="Proteomes" id="UP001500657">
    <property type="component" value="Unassembled WGS sequence"/>
</dbReference>
<dbReference type="Gene3D" id="2.60.40.10">
    <property type="entry name" value="Immunoglobulins"/>
    <property type="match status" value="2"/>
</dbReference>
<accession>A0ABN0UXL0</accession>
<organism evidence="2 3">
    <name type="scientific">Rhodanobacter caeni</name>
    <dbReference type="NCBI Taxonomy" id="657654"/>
    <lineage>
        <taxon>Bacteria</taxon>
        <taxon>Pseudomonadati</taxon>
        <taxon>Pseudomonadota</taxon>
        <taxon>Gammaproteobacteria</taxon>
        <taxon>Lysobacterales</taxon>
        <taxon>Rhodanobacteraceae</taxon>
        <taxon>Rhodanobacter</taxon>
    </lineage>
</organism>
<dbReference type="CDD" id="cd00063">
    <property type="entry name" value="FN3"/>
    <property type="match status" value="2"/>
</dbReference>